<organism evidence="7">
    <name type="scientific">hydrothermal vent metagenome</name>
    <dbReference type="NCBI Taxonomy" id="652676"/>
    <lineage>
        <taxon>unclassified sequences</taxon>
        <taxon>metagenomes</taxon>
        <taxon>ecological metagenomes</taxon>
    </lineage>
</organism>
<dbReference type="InterPro" id="IPR046825">
    <property type="entry name" value="PDH_C"/>
</dbReference>
<dbReference type="InterPro" id="IPR050812">
    <property type="entry name" value="Preph/Arog_dehydrog"/>
</dbReference>
<evidence type="ECO:0000256" key="4">
    <source>
        <dbReference type="ARBA" id="ARBA00023141"/>
    </source>
</evidence>
<dbReference type="AlphaFoldDB" id="A0A1W1BLY6"/>
<dbReference type="FunFam" id="1.10.3660.10:FF:000003">
    <property type="entry name" value="Prephenate dehydrogenase"/>
    <property type="match status" value="1"/>
</dbReference>
<accession>A0A1W1BLY6</accession>
<dbReference type="Pfam" id="PF02153">
    <property type="entry name" value="PDH_N"/>
    <property type="match status" value="1"/>
</dbReference>
<dbReference type="EMBL" id="FPHC01000033">
    <property type="protein sequence ID" value="SFV54513.1"/>
    <property type="molecule type" value="Genomic_DNA"/>
</dbReference>
<dbReference type="Gene3D" id="3.40.50.720">
    <property type="entry name" value="NAD(P)-binding Rossmann-like Domain"/>
    <property type="match status" value="1"/>
</dbReference>
<keyword evidence="2" id="KW-0560">Oxidoreductase</keyword>
<dbReference type="PANTHER" id="PTHR21363:SF0">
    <property type="entry name" value="PREPHENATE DEHYDROGENASE [NADP(+)]"/>
    <property type="match status" value="1"/>
</dbReference>
<dbReference type="PROSITE" id="PS51176">
    <property type="entry name" value="PDH_ADH"/>
    <property type="match status" value="1"/>
</dbReference>
<dbReference type="GO" id="GO:0004665">
    <property type="term" value="F:prephenate dehydrogenase (NADP+) activity"/>
    <property type="evidence" value="ECO:0007669"/>
    <property type="project" value="InterPro"/>
</dbReference>
<evidence type="ECO:0000256" key="1">
    <source>
        <dbReference type="ARBA" id="ARBA00022605"/>
    </source>
</evidence>
<feature type="domain" description="Prephenate/arogenate dehydrogenase" evidence="6">
    <location>
        <begin position="1"/>
        <end position="276"/>
    </location>
</feature>
<protein>
    <recommendedName>
        <fullName evidence="6">Prephenate/arogenate dehydrogenase domain-containing protein</fullName>
    </recommendedName>
</protein>
<dbReference type="InterPro" id="IPR036291">
    <property type="entry name" value="NAD(P)-bd_dom_sf"/>
</dbReference>
<keyword evidence="1" id="KW-0028">Amino-acid biosynthesis</keyword>
<dbReference type="GO" id="GO:0006571">
    <property type="term" value="P:tyrosine biosynthetic process"/>
    <property type="evidence" value="ECO:0007669"/>
    <property type="project" value="InterPro"/>
</dbReference>
<evidence type="ECO:0000259" key="6">
    <source>
        <dbReference type="PROSITE" id="PS51176"/>
    </source>
</evidence>
<evidence type="ECO:0000256" key="3">
    <source>
        <dbReference type="ARBA" id="ARBA00023027"/>
    </source>
</evidence>
<dbReference type="GO" id="GO:0008977">
    <property type="term" value="F:prephenate dehydrogenase (NAD+) activity"/>
    <property type="evidence" value="ECO:0007669"/>
    <property type="project" value="InterPro"/>
</dbReference>
<dbReference type="InterPro" id="IPR008927">
    <property type="entry name" value="6-PGluconate_DH-like_C_sf"/>
</dbReference>
<sequence>MTVGIIGLGLMGGSLGIALKSTETPYRIIGYDHNPTHCKEAVSLELVDEIASSIDEIIACDVIVLSIPVNGIIKALQNLTTVDAHTTIIDLGSTKEKIVASVPNKIRANFVAAHPMTGTEKFGPTAAIEDLYRDKVVVLCDMEDSGKRQQEIAKSIFDEIGMRLVFMGAKEHDRHAAFISHMPHALSFSLANAVMGQEDPKSITALAGGGFRDMSRIAKSSPHMWEDVFRQNRDNLIVAIKNFKEELNSCQKMIENEEWDALNRWMSDANKLHDIL</sequence>
<evidence type="ECO:0000256" key="2">
    <source>
        <dbReference type="ARBA" id="ARBA00023002"/>
    </source>
</evidence>
<dbReference type="Gene3D" id="1.10.3660.10">
    <property type="entry name" value="6-phosphogluconate dehydrogenase C-terminal like domain"/>
    <property type="match status" value="1"/>
</dbReference>
<name>A0A1W1BLY6_9ZZZZ</name>
<dbReference type="Pfam" id="PF20463">
    <property type="entry name" value="PDH_C"/>
    <property type="match status" value="1"/>
</dbReference>
<dbReference type="InterPro" id="IPR046826">
    <property type="entry name" value="PDH_N"/>
</dbReference>
<dbReference type="GO" id="GO:0070403">
    <property type="term" value="F:NAD+ binding"/>
    <property type="evidence" value="ECO:0007669"/>
    <property type="project" value="InterPro"/>
</dbReference>
<gene>
    <name evidence="7" type="ORF">MNB_SV-6-1424</name>
</gene>
<comment type="pathway">
    <text evidence="5">Amino-acid biosynthesis.</text>
</comment>
<dbReference type="SUPFAM" id="SSF51735">
    <property type="entry name" value="NAD(P)-binding Rossmann-fold domains"/>
    <property type="match status" value="1"/>
</dbReference>
<evidence type="ECO:0000313" key="7">
    <source>
        <dbReference type="EMBL" id="SFV54513.1"/>
    </source>
</evidence>
<reference evidence="7" key="1">
    <citation type="submission" date="2016-10" db="EMBL/GenBank/DDBJ databases">
        <authorList>
            <person name="de Groot N.N."/>
        </authorList>
    </citation>
    <scope>NUCLEOTIDE SEQUENCE</scope>
</reference>
<dbReference type="NCBIfam" id="NF006307">
    <property type="entry name" value="PRK08507.1"/>
    <property type="match status" value="1"/>
</dbReference>
<keyword evidence="4" id="KW-0057">Aromatic amino acid biosynthesis</keyword>
<proteinExistence type="predicted"/>
<dbReference type="FunFam" id="3.40.50.720:FF:000208">
    <property type="entry name" value="Prephenate dehydrogenase"/>
    <property type="match status" value="1"/>
</dbReference>
<dbReference type="SUPFAM" id="SSF48179">
    <property type="entry name" value="6-phosphogluconate dehydrogenase C-terminal domain-like"/>
    <property type="match status" value="1"/>
</dbReference>
<dbReference type="InterPro" id="IPR003099">
    <property type="entry name" value="Prephen_DH"/>
</dbReference>
<keyword evidence="3" id="KW-0520">NAD</keyword>
<dbReference type="PANTHER" id="PTHR21363">
    <property type="entry name" value="PREPHENATE DEHYDROGENASE"/>
    <property type="match status" value="1"/>
</dbReference>
<evidence type="ECO:0000256" key="5">
    <source>
        <dbReference type="ARBA" id="ARBA00029440"/>
    </source>
</evidence>